<dbReference type="Gene3D" id="3.40.50.300">
    <property type="entry name" value="P-loop containing nucleotide triphosphate hydrolases"/>
    <property type="match status" value="1"/>
</dbReference>
<feature type="signal peptide" evidence="1">
    <location>
        <begin position="1"/>
        <end position="23"/>
    </location>
</feature>
<keyword evidence="1" id="KW-0732">Signal</keyword>
<keyword evidence="3" id="KW-1185">Reference proteome</keyword>
<name>A0A5C8Z5I7_9ACTN</name>
<evidence type="ECO:0000256" key="1">
    <source>
        <dbReference type="SAM" id="SignalP"/>
    </source>
</evidence>
<comment type="caution">
    <text evidence="2">The sequence shown here is derived from an EMBL/GenBank/DDBJ whole genome shotgun (WGS) entry which is preliminary data.</text>
</comment>
<dbReference type="Proteomes" id="UP000321234">
    <property type="component" value="Unassembled WGS sequence"/>
</dbReference>
<dbReference type="InterPro" id="IPR027417">
    <property type="entry name" value="P-loop_NTPase"/>
</dbReference>
<dbReference type="OrthoDB" id="4793329at2"/>
<dbReference type="EMBL" id="VKAC01000011">
    <property type="protein sequence ID" value="TXR52887.1"/>
    <property type="molecule type" value="Genomic_DNA"/>
</dbReference>
<dbReference type="AlphaFoldDB" id="A0A5C8Z5I7"/>
<organism evidence="2 3">
    <name type="scientific">Quadrisphaera setariae</name>
    <dbReference type="NCBI Taxonomy" id="2593304"/>
    <lineage>
        <taxon>Bacteria</taxon>
        <taxon>Bacillati</taxon>
        <taxon>Actinomycetota</taxon>
        <taxon>Actinomycetes</taxon>
        <taxon>Kineosporiales</taxon>
        <taxon>Kineosporiaceae</taxon>
        <taxon>Quadrisphaera</taxon>
    </lineage>
</organism>
<proteinExistence type="predicted"/>
<dbReference type="InterPro" id="IPR052732">
    <property type="entry name" value="Cell-binding_unc_protein"/>
</dbReference>
<dbReference type="GO" id="GO:0005524">
    <property type="term" value="F:ATP binding"/>
    <property type="evidence" value="ECO:0007669"/>
    <property type="project" value="UniProtKB-KW"/>
</dbReference>
<sequence>MTTTSTAALVLLCGCSSSGKSTAAAVLRDGLGAEVVSLDAINAERGLDGGRGIAVREWVRTNDEARTRAAALLRGGRVVVVDDTASLRFLRDAWREVAARAGARFVLVHLDVPHAVLRARVAANRASGRRSDVTDAVLEEHLASFEPPAPEEAALVALPDDDGGQLLARVRSAVAIRVK</sequence>
<reference evidence="2 3" key="1">
    <citation type="submission" date="2019-07" db="EMBL/GenBank/DDBJ databases">
        <title>Quadrisphaera sp. strain DD2A genome sequencing and assembly.</title>
        <authorList>
            <person name="Kim I."/>
        </authorList>
    </citation>
    <scope>NUCLEOTIDE SEQUENCE [LARGE SCALE GENOMIC DNA]</scope>
    <source>
        <strain evidence="2 3">DD2A</strain>
    </source>
</reference>
<dbReference type="PANTHER" id="PTHR43883">
    <property type="entry name" value="SLR0207 PROTEIN"/>
    <property type="match status" value="1"/>
</dbReference>
<dbReference type="PANTHER" id="PTHR43883:SF1">
    <property type="entry name" value="GLUCONOKINASE"/>
    <property type="match status" value="1"/>
</dbReference>
<dbReference type="Pfam" id="PF13671">
    <property type="entry name" value="AAA_33"/>
    <property type="match status" value="1"/>
</dbReference>
<feature type="chain" id="PRO_5039126373" evidence="1">
    <location>
        <begin position="24"/>
        <end position="179"/>
    </location>
</feature>
<gene>
    <name evidence="2" type="ORF">FMM08_17435</name>
</gene>
<evidence type="ECO:0000313" key="3">
    <source>
        <dbReference type="Proteomes" id="UP000321234"/>
    </source>
</evidence>
<evidence type="ECO:0000313" key="2">
    <source>
        <dbReference type="EMBL" id="TXR52887.1"/>
    </source>
</evidence>
<protein>
    <submittedName>
        <fullName evidence="2">ATP-binding protein</fullName>
    </submittedName>
</protein>
<accession>A0A5C8Z5I7</accession>
<dbReference type="SUPFAM" id="SSF52540">
    <property type="entry name" value="P-loop containing nucleoside triphosphate hydrolases"/>
    <property type="match status" value="1"/>
</dbReference>
<keyword evidence="2" id="KW-0067">ATP-binding</keyword>
<dbReference type="RefSeq" id="WP_147927654.1">
    <property type="nucleotide sequence ID" value="NZ_VKAC01000011.1"/>
</dbReference>
<keyword evidence="2" id="KW-0547">Nucleotide-binding</keyword>